<dbReference type="EMBL" id="CADCWM010001187">
    <property type="protein sequence ID" value="CAA9589571.1"/>
    <property type="molecule type" value="Genomic_DNA"/>
</dbReference>
<feature type="region of interest" description="Disordered" evidence="1">
    <location>
        <begin position="425"/>
        <end position="447"/>
    </location>
</feature>
<reference evidence="3" key="1">
    <citation type="submission" date="2020-02" db="EMBL/GenBank/DDBJ databases">
        <authorList>
            <person name="Meier V. D."/>
        </authorList>
    </citation>
    <scope>NUCLEOTIDE SEQUENCE</scope>
    <source>
        <strain evidence="3">AVDCRST_MAG88</strain>
    </source>
</reference>
<feature type="domain" description="VWFA" evidence="2">
    <location>
        <begin position="42"/>
        <end position="230"/>
    </location>
</feature>
<name>A0A6J4VUG7_9BACT</name>
<gene>
    <name evidence="3" type="ORF">AVDCRST_MAG88-4607</name>
</gene>
<dbReference type="PROSITE" id="PS50234">
    <property type="entry name" value="VWFA"/>
    <property type="match status" value="1"/>
</dbReference>
<evidence type="ECO:0000259" key="2">
    <source>
        <dbReference type="PROSITE" id="PS50234"/>
    </source>
</evidence>
<dbReference type="InterPro" id="IPR036465">
    <property type="entry name" value="vWFA_dom_sf"/>
</dbReference>
<protein>
    <recommendedName>
        <fullName evidence="2">VWFA domain-containing protein</fullName>
    </recommendedName>
</protein>
<dbReference type="Pfam" id="PF00092">
    <property type="entry name" value="VWA"/>
    <property type="match status" value="1"/>
</dbReference>
<evidence type="ECO:0000313" key="3">
    <source>
        <dbReference type="EMBL" id="CAA9589571.1"/>
    </source>
</evidence>
<evidence type="ECO:0000256" key="1">
    <source>
        <dbReference type="SAM" id="MobiDB-lite"/>
    </source>
</evidence>
<proteinExistence type="predicted"/>
<dbReference type="PANTHER" id="PTHR10579:SF43">
    <property type="entry name" value="ZINC FINGER (C3HC4-TYPE RING FINGER) FAMILY PROTEIN"/>
    <property type="match status" value="1"/>
</dbReference>
<dbReference type="SMART" id="SM00327">
    <property type="entry name" value="VWA"/>
    <property type="match status" value="1"/>
</dbReference>
<accession>A0A6J4VUG7</accession>
<dbReference type="Gene3D" id="3.40.50.410">
    <property type="entry name" value="von Willebrand factor, type A domain"/>
    <property type="match status" value="1"/>
</dbReference>
<dbReference type="AlphaFoldDB" id="A0A6J4VUG7"/>
<dbReference type="InterPro" id="IPR002035">
    <property type="entry name" value="VWF_A"/>
</dbReference>
<dbReference type="InterPro" id="IPR051266">
    <property type="entry name" value="CLCR"/>
</dbReference>
<dbReference type="PANTHER" id="PTHR10579">
    <property type="entry name" value="CALCIUM-ACTIVATED CHLORIDE CHANNEL REGULATOR"/>
    <property type="match status" value="1"/>
</dbReference>
<sequence length="447" mass="48088">MLQSTIKPHRAFLRADADTQKLFVMLKLLPSSEAAGARPRVNLALVIDTSGSMREPAPAAVDPTAPFIAPVEEATKLDLAMEAARRLVNSATLQPDDLVSLIQFDDNSAIVAEGRAGHDRDRLLTGIDGLARYSGGTEMGRGLRNAIEALRGRDDTARKVLLLTDGKTVDEADCRAAAAELAGLQTPIVALGVGEEYNEDLFSELCSISQGRPYDFRDMALLPQIFEAELGAATRQVVSDVQLTVRTVRDVQLISAMRAYPNLADIDPAQEPLALGNVEAGDHSIFILEFDLPARPPVRTRLAQFGVTYLVPAQGYRGEIPPQELVVEFTGDETLAAAVDSEVMGYVQQRNVDNLVRQATEQAKTDPEKAAKTLQVARSMTQRLGNSGMTVALGQAAEELRSNGTIKVGTVKTIKLGARTQTMKVGGPDAVPENIPPEDEIRKLTGA</sequence>
<organism evidence="3">
    <name type="scientific">uncultured Thermomicrobiales bacterium</name>
    <dbReference type="NCBI Taxonomy" id="1645740"/>
    <lineage>
        <taxon>Bacteria</taxon>
        <taxon>Pseudomonadati</taxon>
        <taxon>Thermomicrobiota</taxon>
        <taxon>Thermomicrobia</taxon>
        <taxon>Thermomicrobiales</taxon>
        <taxon>environmental samples</taxon>
    </lineage>
</organism>
<dbReference type="SUPFAM" id="SSF53300">
    <property type="entry name" value="vWA-like"/>
    <property type="match status" value="1"/>
</dbReference>